<dbReference type="Pfam" id="PF10358">
    <property type="entry name" value="NT-C2"/>
    <property type="match status" value="1"/>
</dbReference>
<evidence type="ECO:0000313" key="3">
    <source>
        <dbReference type="EMBL" id="ORZ39520.1"/>
    </source>
</evidence>
<dbReference type="PANTHER" id="PTHR21456">
    <property type="entry name" value="FAMILY WITH SEQUENCE SIMILARITY 102"/>
    <property type="match status" value="1"/>
</dbReference>
<feature type="compositionally biased region" description="Low complexity" evidence="1">
    <location>
        <begin position="328"/>
        <end position="342"/>
    </location>
</feature>
<proteinExistence type="predicted"/>
<gene>
    <name evidence="3" type="ORF">BCR44DRAFT_28314</name>
</gene>
<name>A0A1Y2HY89_9FUNG</name>
<dbReference type="Proteomes" id="UP000193411">
    <property type="component" value="Unassembled WGS sequence"/>
</dbReference>
<dbReference type="OrthoDB" id="3365224at2759"/>
<dbReference type="PANTHER" id="PTHR21456:SF1">
    <property type="entry name" value="C2 NT-TYPE DOMAIN-CONTAINING PROTEIN"/>
    <property type="match status" value="1"/>
</dbReference>
<evidence type="ECO:0000256" key="1">
    <source>
        <dbReference type="SAM" id="MobiDB-lite"/>
    </source>
</evidence>
<evidence type="ECO:0000313" key="4">
    <source>
        <dbReference type="Proteomes" id="UP000193411"/>
    </source>
</evidence>
<dbReference type="PROSITE" id="PS51840">
    <property type="entry name" value="C2_NT"/>
    <property type="match status" value="1"/>
</dbReference>
<feature type="region of interest" description="Disordered" evidence="1">
    <location>
        <begin position="322"/>
        <end position="354"/>
    </location>
</feature>
<dbReference type="STRING" id="765915.A0A1Y2HY89"/>
<keyword evidence="4" id="KW-1185">Reference proteome</keyword>
<protein>
    <recommendedName>
        <fullName evidence="2">C2 NT-type domain-containing protein</fullName>
    </recommendedName>
</protein>
<feature type="region of interest" description="Disordered" evidence="1">
    <location>
        <begin position="78"/>
        <end position="147"/>
    </location>
</feature>
<feature type="domain" description="C2 NT-type" evidence="2">
    <location>
        <begin position="6"/>
        <end position="243"/>
    </location>
</feature>
<reference evidence="3 4" key="1">
    <citation type="submission" date="2016-07" db="EMBL/GenBank/DDBJ databases">
        <title>Pervasive Adenine N6-methylation of Active Genes in Fungi.</title>
        <authorList>
            <consortium name="DOE Joint Genome Institute"/>
            <person name="Mondo S.J."/>
            <person name="Dannebaum R.O."/>
            <person name="Kuo R.C."/>
            <person name="Labutti K."/>
            <person name="Haridas S."/>
            <person name="Kuo A."/>
            <person name="Salamov A."/>
            <person name="Ahrendt S.R."/>
            <person name="Lipzen A."/>
            <person name="Sullivan W."/>
            <person name="Andreopoulos W.B."/>
            <person name="Clum A."/>
            <person name="Lindquist E."/>
            <person name="Daum C."/>
            <person name="Ramamoorthy G.K."/>
            <person name="Gryganskyi A."/>
            <person name="Culley D."/>
            <person name="Magnuson J.K."/>
            <person name="James T.Y."/>
            <person name="O'Malley M.A."/>
            <person name="Stajich J.E."/>
            <person name="Spatafora J.W."/>
            <person name="Visel A."/>
            <person name="Grigoriev I.V."/>
        </authorList>
    </citation>
    <scope>NUCLEOTIDE SEQUENCE [LARGE SCALE GENOMIC DNA]</scope>
    <source>
        <strain evidence="3 4">PL171</strain>
    </source>
</reference>
<dbReference type="EMBL" id="MCFL01000005">
    <property type="protein sequence ID" value="ORZ39520.1"/>
    <property type="molecule type" value="Genomic_DNA"/>
</dbReference>
<evidence type="ECO:0000259" key="2">
    <source>
        <dbReference type="PROSITE" id="PS51840"/>
    </source>
</evidence>
<dbReference type="AlphaFoldDB" id="A0A1Y2HY89"/>
<comment type="caution">
    <text evidence="3">The sequence shown here is derived from an EMBL/GenBank/DDBJ whole genome shotgun (WGS) entry which is preliminary data.</text>
</comment>
<feature type="compositionally biased region" description="Polar residues" evidence="1">
    <location>
        <begin position="78"/>
        <end position="107"/>
    </location>
</feature>
<dbReference type="InterPro" id="IPR019448">
    <property type="entry name" value="NT-C2"/>
</dbReference>
<sequence>MKFHNLFVPRARQLTFAADITVHSLDNVPMLSGLYYAKLKLPSHATPTPVPQPTMSDFPSIPAVPDSPMRVATTTPAMVTASPSGSPHHNSTNGHPHGSHSSLATQLHHQRHATANSNTSTTSSNSNASSSSSSATPSSSSPRTPLRDHSVTWHWRFCFDADLTKDEAGVLESWPFSLVIKLDRSEELKTLGPGAGNQATERIGVLHLDLAHFAGPKSVTTRKFLLQETRMNSTVKVTIAMTLKAGDPLFKVPELPSDMQIDLSRFTKSMIPGGHNGTSNNPHFDTPTSETDFASVIRSGSMSDNSSLYSSRITSAAHRAVTAPIPPSSHSSSSASTNPPASYLHDPNTSHHADHHHLLNPILLPSSSSGLSGHSGGVAGGIGLGGTQLLVTTPTTDGTISPGSLNLTGALPQLPNADPRPSAAIVDDLFSQVLATAKVSHHLSAPLAAAAGVHSRRVSSASAGSGSVSAGAGQVTAIYLGGGGAGTPETGFGVHARRSSAAGKGPAGGIGGYASAAGVFRPAVG</sequence>
<organism evidence="3 4">
    <name type="scientific">Catenaria anguillulae PL171</name>
    <dbReference type="NCBI Taxonomy" id="765915"/>
    <lineage>
        <taxon>Eukaryota</taxon>
        <taxon>Fungi</taxon>
        <taxon>Fungi incertae sedis</taxon>
        <taxon>Blastocladiomycota</taxon>
        <taxon>Blastocladiomycetes</taxon>
        <taxon>Blastocladiales</taxon>
        <taxon>Catenariaceae</taxon>
        <taxon>Catenaria</taxon>
    </lineage>
</organism>
<accession>A0A1Y2HY89</accession>
<feature type="compositionally biased region" description="Low complexity" evidence="1">
    <location>
        <begin position="113"/>
        <end position="142"/>
    </location>
</feature>
<dbReference type="InterPro" id="IPR039931">
    <property type="entry name" value="EEIG1/2-like"/>
</dbReference>